<feature type="transmembrane region" description="Helical" evidence="7">
    <location>
        <begin position="490"/>
        <end position="510"/>
    </location>
</feature>
<dbReference type="PANTHER" id="PTHR34820:SF4">
    <property type="entry name" value="INNER MEMBRANE PROTEIN YEBZ"/>
    <property type="match status" value="1"/>
</dbReference>
<dbReference type="AlphaFoldDB" id="A0A9D1UT02"/>
<feature type="transmembrane region" description="Helical" evidence="7">
    <location>
        <begin position="86"/>
        <end position="113"/>
    </location>
</feature>
<reference evidence="9" key="1">
    <citation type="journal article" date="2021" name="PeerJ">
        <title>Extensive microbial diversity within the chicken gut microbiome revealed by metagenomics and culture.</title>
        <authorList>
            <person name="Gilroy R."/>
            <person name="Ravi A."/>
            <person name="Getino M."/>
            <person name="Pursley I."/>
            <person name="Horton D.L."/>
            <person name="Alikhan N.F."/>
            <person name="Baker D."/>
            <person name="Gharbi K."/>
            <person name="Hall N."/>
            <person name="Watson M."/>
            <person name="Adriaenssens E.M."/>
            <person name="Foster-Nyarko E."/>
            <person name="Jarju S."/>
            <person name="Secka A."/>
            <person name="Antonio M."/>
            <person name="Oren A."/>
            <person name="Chaudhuri R.R."/>
            <person name="La Ragione R."/>
            <person name="Hildebrand F."/>
            <person name="Pallen M.J."/>
        </authorList>
    </citation>
    <scope>NUCLEOTIDE SEQUENCE</scope>
    <source>
        <strain evidence="9">ChiHejej3B27-3195</strain>
    </source>
</reference>
<feature type="region of interest" description="Disordered" evidence="6">
    <location>
        <begin position="704"/>
        <end position="739"/>
    </location>
</feature>
<feature type="transmembrane region" description="Helical" evidence="7">
    <location>
        <begin position="652"/>
        <end position="672"/>
    </location>
</feature>
<dbReference type="Pfam" id="PF09678">
    <property type="entry name" value="Caa3_CtaG"/>
    <property type="match status" value="1"/>
</dbReference>
<accession>A0A9D1UT02</accession>
<feature type="transmembrane region" description="Helical" evidence="7">
    <location>
        <begin position="249"/>
        <end position="270"/>
    </location>
</feature>
<dbReference type="PANTHER" id="PTHR34820">
    <property type="entry name" value="INNER MEMBRANE PROTEIN YEBZ"/>
    <property type="match status" value="1"/>
</dbReference>
<feature type="transmembrane region" description="Helical" evidence="7">
    <location>
        <begin position="200"/>
        <end position="220"/>
    </location>
</feature>
<feature type="transmembrane region" description="Helical" evidence="7">
    <location>
        <begin position="566"/>
        <end position="587"/>
    </location>
</feature>
<dbReference type="InterPro" id="IPR032694">
    <property type="entry name" value="CopC/D"/>
</dbReference>
<gene>
    <name evidence="9" type="ORF">H9871_06800</name>
</gene>
<dbReference type="GO" id="GO:0005886">
    <property type="term" value="C:plasma membrane"/>
    <property type="evidence" value="ECO:0007669"/>
    <property type="project" value="UniProtKB-SubCell"/>
</dbReference>
<dbReference type="GO" id="GO:0006825">
    <property type="term" value="P:copper ion transport"/>
    <property type="evidence" value="ECO:0007669"/>
    <property type="project" value="InterPro"/>
</dbReference>
<organism evidence="9 10">
    <name type="scientific">Candidatus Nesterenkonia stercoripullorum</name>
    <dbReference type="NCBI Taxonomy" id="2838701"/>
    <lineage>
        <taxon>Bacteria</taxon>
        <taxon>Bacillati</taxon>
        <taxon>Actinomycetota</taxon>
        <taxon>Actinomycetes</taxon>
        <taxon>Micrococcales</taxon>
        <taxon>Micrococcaceae</taxon>
        <taxon>Nesterenkonia</taxon>
    </lineage>
</organism>
<keyword evidence="5 7" id="KW-0472">Membrane</keyword>
<dbReference type="InterPro" id="IPR019108">
    <property type="entry name" value="Caa3_assmbl_CtaG-rel"/>
</dbReference>
<feature type="region of interest" description="Disordered" evidence="6">
    <location>
        <begin position="320"/>
        <end position="347"/>
    </location>
</feature>
<proteinExistence type="predicted"/>
<protein>
    <submittedName>
        <fullName evidence="9">Bifunctional copper resistance protein CopD/cytochrome c oxidase assembly protein</fullName>
    </submittedName>
</protein>
<feature type="compositionally biased region" description="Basic and acidic residues" evidence="6">
    <location>
        <begin position="725"/>
        <end position="739"/>
    </location>
</feature>
<dbReference type="InterPro" id="IPR008457">
    <property type="entry name" value="Cu-R_CopD_dom"/>
</dbReference>
<evidence type="ECO:0000313" key="9">
    <source>
        <dbReference type="EMBL" id="HIW99836.1"/>
    </source>
</evidence>
<evidence type="ECO:0000256" key="5">
    <source>
        <dbReference type="ARBA" id="ARBA00023136"/>
    </source>
</evidence>
<feature type="transmembrane region" description="Helical" evidence="7">
    <location>
        <begin position="420"/>
        <end position="441"/>
    </location>
</feature>
<feature type="transmembrane region" description="Helical" evidence="7">
    <location>
        <begin position="282"/>
        <end position="303"/>
    </location>
</feature>
<feature type="transmembrane region" description="Helical" evidence="7">
    <location>
        <begin position="143"/>
        <end position="161"/>
    </location>
</feature>
<feature type="transmembrane region" description="Helical" evidence="7">
    <location>
        <begin position="355"/>
        <end position="377"/>
    </location>
</feature>
<feature type="transmembrane region" description="Helical" evidence="7">
    <location>
        <begin position="44"/>
        <end position="65"/>
    </location>
</feature>
<dbReference type="Proteomes" id="UP000824151">
    <property type="component" value="Unassembled WGS sequence"/>
</dbReference>
<feature type="transmembrane region" description="Helical" evidence="7">
    <location>
        <begin position="531"/>
        <end position="554"/>
    </location>
</feature>
<keyword evidence="2" id="KW-1003">Cell membrane</keyword>
<evidence type="ECO:0000256" key="7">
    <source>
        <dbReference type="SAM" id="Phobius"/>
    </source>
</evidence>
<dbReference type="EMBL" id="DXGD01000251">
    <property type="protein sequence ID" value="HIW99836.1"/>
    <property type="molecule type" value="Genomic_DNA"/>
</dbReference>
<keyword evidence="3 7" id="KW-0812">Transmembrane</keyword>
<evidence type="ECO:0000259" key="8">
    <source>
        <dbReference type="Pfam" id="PF05425"/>
    </source>
</evidence>
<name>A0A9D1UT02_9MICC</name>
<sequence length="739" mass="78980">MTAVALCVGLVAIAVTGAWTGLGQGAEIADPGAVTSWGLPVARFVHNMAMSAAVAATVLAATTVPPHQGRRRRSRKAAEEAAEHPLFGRTLHIAMLSSVVWTVSAVAVLVLTYSELAGQPLSSSEQFSTGFFGYVQSIPTGQAWMAVVIIAAIFATVVSAVRSTAGLFFVSVLGLAGIVPMALVGHSASGDDHTAAVNSLGLHLLGVVLWVGGLIVLLLLSPEIARQARLLRAGEQGGPEILGTLMRRYSVLAGLSLGTVAASGVVNASLRIQSWDQLLTTSYGLIISAKAISILALAVIGWMHREWVIPRLAGSLEGPAARRSGDAGSAAPGAGATSSDATSPTAAPGPTASRLLWQLVLVEVALMSAVVGVSAILSRTSPPESEELPPDASPARLLTGYDLPPQPDVENWLTLMRPNWLWIAICVFLAIWYVRAMVRLIRRGDHWPIARTLSFLSGLVLLTWITSGGPAVYGMVLFSGHMVQHMVLTMVVPLFLVLGAPVTLALKSLPARTDGTRGAREWILWFVHSRFARVVAHPVVAAANFAGSIILFYYTPIFGLALEYHAGHELMNIHFILIGFIFAEVMIGKDPLPARPPHALRLVILLATMAFHAFVAVAMTSSAALIEASWFGNIGHDWGFSALEDQQRGGELMWGLGEIPTMVMAVFVAVQWSRDDRRETTRLDREADRTGDAELHEYNDVFERLATADRPADTTSDRTPPSDKTPGRPDRTPENEERP</sequence>
<evidence type="ECO:0000256" key="2">
    <source>
        <dbReference type="ARBA" id="ARBA00022475"/>
    </source>
</evidence>
<comment type="caution">
    <text evidence="9">The sequence shown here is derived from an EMBL/GenBank/DDBJ whole genome shotgun (WGS) entry which is preliminary data.</text>
</comment>
<keyword evidence="4 7" id="KW-1133">Transmembrane helix</keyword>
<comment type="subcellular location">
    <subcellularLocation>
        <location evidence="1">Cell membrane</location>
        <topology evidence="1">Multi-pass membrane protein</topology>
    </subcellularLocation>
</comment>
<evidence type="ECO:0000313" key="10">
    <source>
        <dbReference type="Proteomes" id="UP000824151"/>
    </source>
</evidence>
<feature type="compositionally biased region" description="Basic and acidic residues" evidence="6">
    <location>
        <begin position="704"/>
        <end position="716"/>
    </location>
</feature>
<evidence type="ECO:0000256" key="6">
    <source>
        <dbReference type="SAM" id="MobiDB-lite"/>
    </source>
</evidence>
<dbReference type="Pfam" id="PF05425">
    <property type="entry name" value="CopD"/>
    <property type="match status" value="1"/>
</dbReference>
<feature type="domain" description="Copper resistance protein D" evidence="8">
    <location>
        <begin position="245"/>
        <end position="377"/>
    </location>
</feature>
<feature type="transmembrane region" description="Helical" evidence="7">
    <location>
        <begin position="599"/>
        <end position="632"/>
    </location>
</feature>
<evidence type="ECO:0000256" key="1">
    <source>
        <dbReference type="ARBA" id="ARBA00004651"/>
    </source>
</evidence>
<feature type="transmembrane region" description="Helical" evidence="7">
    <location>
        <begin position="453"/>
        <end position="478"/>
    </location>
</feature>
<evidence type="ECO:0000256" key="3">
    <source>
        <dbReference type="ARBA" id="ARBA00022692"/>
    </source>
</evidence>
<reference evidence="9" key="2">
    <citation type="submission" date="2021-04" db="EMBL/GenBank/DDBJ databases">
        <authorList>
            <person name="Gilroy R."/>
        </authorList>
    </citation>
    <scope>NUCLEOTIDE SEQUENCE</scope>
    <source>
        <strain evidence="9">ChiHejej3B27-3195</strain>
    </source>
</reference>
<feature type="transmembrane region" description="Helical" evidence="7">
    <location>
        <begin position="168"/>
        <end position="188"/>
    </location>
</feature>
<evidence type="ECO:0000256" key="4">
    <source>
        <dbReference type="ARBA" id="ARBA00022989"/>
    </source>
</evidence>